<proteinExistence type="inferred from homology"/>
<dbReference type="InterPro" id="IPR036390">
    <property type="entry name" value="WH_DNA-bd_sf"/>
</dbReference>
<dbReference type="InterPro" id="IPR036388">
    <property type="entry name" value="WH-like_DNA-bd_sf"/>
</dbReference>
<name>A0AAP3V065_9PROT</name>
<dbReference type="EMBL" id="JARGEQ010000016">
    <property type="protein sequence ID" value="MDF1585304.1"/>
    <property type="molecule type" value="Genomic_DNA"/>
</dbReference>
<comment type="similarity">
    <text evidence="1">Belongs to the BlaI transcriptional regulatory family.</text>
</comment>
<reference evidence="5 6" key="1">
    <citation type="submission" date="2023-03" db="EMBL/GenBank/DDBJ databases">
        <title>YIM 152171 draft genome.</title>
        <authorList>
            <person name="Yang Z."/>
        </authorList>
    </citation>
    <scope>NUCLEOTIDE SEQUENCE [LARGE SCALE GENOMIC DNA]</scope>
    <source>
        <strain evidence="5 6">YIM 152171</strain>
    </source>
</reference>
<evidence type="ECO:0000256" key="1">
    <source>
        <dbReference type="ARBA" id="ARBA00011046"/>
    </source>
</evidence>
<dbReference type="CDD" id="cd00090">
    <property type="entry name" value="HTH_ARSR"/>
    <property type="match status" value="1"/>
</dbReference>
<dbReference type="GO" id="GO:0003677">
    <property type="term" value="F:DNA binding"/>
    <property type="evidence" value="ECO:0007669"/>
    <property type="project" value="UniProtKB-KW"/>
</dbReference>
<evidence type="ECO:0000256" key="2">
    <source>
        <dbReference type="ARBA" id="ARBA00023015"/>
    </source>
</evidence>
<dbReference type="InterPro" id="IPR011991">
    <property type="entry name" value="ArsR-like_HTH"/>
</dbReference>
<dbReference type="Proteomes" id="UP001301140">
    <property type="component" value="Unassembled WGS sequence"/>
</dbReference>
<keyword evidence="2" id="KW-0805">Transcription regulation</keyword>
<accession>A0AAP3V065</accession>
<dbReference type="Gene3D" id="1.10.10.10">
    <property type="entry name" value="Winged helix-like DNA-binding domain superfamily/Winged helix DNA-binding domain"/>
    <property type="match status" value="1"/>
</dbReference>
<protein>
    <submittedName>
        <fullName evidence="5">BlaI/MecI/CopY family transcriptional regulator</fullName>
    </submittedName>
</protein>
<gene>
    <name evidence="5" type="ORF">PZ740_02770</name>
</gene>
<dbReference type="GO" id="GO:0045892">
    <property type="term" value="P:negative regulation of DNA-templated transcription"/>
    <property type="evidence" value="ECO:0007669"/>
    <property type="project" value="InterPro"/>
</dbReference>
<keyword evidence="6" id="KW-1185">Reference proteome</keyword>
<dbReference type="RefSeq" id="WP_327787719.1">
    <property type="nucleotide sequence ID" value="NZ_JARGEQ010000016.1"/>
</dbReference>
<keyword evidence="3" id="KW-0238">DNA-binding</keyword>
<comment type="caution">
    <text evidence="5">The sequence shown here is derived from an EMBL/GenBank/DDBJ whole genome shotgun (WGS) entry which is preliminary data.</text>
</comment>
<keyword evidence="4" id="KW-0804">Transcription</keyword>
<organism evidence="5 6">
    <name type="scientific">Marinimicrococcus flavescens</name>
    <dbReference type="NCBI Taxonomy" id="3031815"/>
    <lineage>
        <taxon>Bacteria</taxon>
        <taxon>Pseudomonadati</taxon>
        <taxon>Pseudomonadota</taxon>
        <taxon>Alphaproteobacteria</taxon>
        <taxon>Geminicoccales</taxon>
        <taxon>Geminicoccaceae</taxon>
        <taxon>Marinimicrococcus</taxon>
    </lineage>
</organism>
<dbReference type="SUPFAM" id="SSF46785">
    <property type="entry name" value="Winged helix' DNA-binding domain"/>
    <property type="match status" value="1"/>
</dbReference>
<evidence type="ECO:0000313" key="6">
    <source>
        <dbReference type="Proteomes" id="UP001301140"/>
    </source>
</evidence>
<dbReference type="InterPro" id="IPR005650">
    <property type="entry name" value="BlaI_family"/>
</dbReference>
<sequence>MFAEEDRETTARETVQRKVLECLNRFYAIETGMWGDPVSCLMIRTIIKGRIEGRLYDVSSLATYLDLSLATVHRKLKRIEERGYVERRREGRSVRLWPTARVEEILDLNFDQMIETLRRLYKGG</sequence>
<dbReference type="AlphaFoldDB" id="A0AAP3V065"/>
<evidence type="ECO:0000256" key="3">
    <source>
        <dbReference type="ARBA" id="ARBA00023125"/>
    </source>
</evidence>
<evidence type="ECO:0000256" key="4">
    <source>
        <dbReference type="ARBA" id="ARBA00023163"/>
    </source>
</evidence>
<evidence type="ECO:0000313" key="5">
    <source>
        <dbReference type="EMBL" id="MDF1585304.1"/>
    </source>
</evidence>
<dbReference type="Pfam" id="PF03965">
    <property type="entry name" value="Penicillinase_R"/>
    <property type="match status" value="1"/>
</dbReference>